<keyword evidence="2" id="KW-1185">Reference proteome</keyword>
<organism evidence="1 2">
    <name type="scientific">Vaccinium darrowii</name>
    <dbReference type="NCBI Taxonomy" id="229202"/>
    <lineage>
        <taxon>Eukaryota</taxon>
        <taxon>Viridiplantae</taxon>
        <taxon>Streptophyta</taxon>
        <taxon>Embryophyta</taxon>
        <taxon>Tracheophyta</taxon>
        <taxon>Spermatophyta</taxon>
        <taxon>Magnoliopsida</taxon>
        <taxon>eudicotyledons</taxon>
        <taxon>Gunneridae</taxon>
        <taxon>Pentapetalae</taxon>
        <taxon>asterids</taxon>
        <taxon>Ericales</taxon>
        <taxon>Ericaceae</taxon>
        <taxon>Vaccinioideae</taxon>
        <taxon>Vaccinieae</taxon>
        <taxon>Vaccinium</taxon>
    </lineage>
</organism>
<gene>
    <name evidence="1" type="ORF">Vadar_003712</name>
</gene>
<accession>A0ACB7WXG1</accession>
<evidence type="ECO:0000313" key="1">
    <source>
        <dbReference type="EMBL" id="KAH7833172.1"/>
    </source>
</evidence>
<evidence type="ECO:0000313" key="2">
    <source>
        <dbReference type="Proteomes" id="UP000828048"/>
    </source>
</evidence>
<comment type="caution">
    <text evidence="1">The sequence shown here is derived from an EMBL/GenBank/DDBJ whole genome shotgun (WGS) entry which is preliminary data.</text>
</comment>
<name>A0ACB7WXG1_9ERIC</name>
<sequence length="354" mass="39929">MTTASQSLPMASEMQAQLQQNQRITTNNQTINFSSSRQATQGIAPSSVPGRQGRGPAHPYAGCGSGEKMPVELDEENKPIGEHAAQLESQLGIIARNGNFAPLTFTDWRAPELEPYKARIWEEVKANTEAPEIYKHNCLRSVGRKWNYWKDTVKRKYYNRYSTDEERLANCPDRVDPNQWKILVAFWGSEAAKECSTKNGGNRGNQMTHSTGRKAHCRVRNELFKKKGRKPDRIEVYEETHKRKNGGYVDKASTEAMEKLSQLPESLQSDPNVREEIFTDVLGRDKHGRVRTYGLGPCPSQVFGRYARSHDQVGNKDTLCAEANETRIFNNVECAPDGSNSVKENGEWEDDFGA</sequence>
<protein>
    <submittedName>
        <fullName evidence="1">Uncharacterized protein</fullName>
    </submittedName>
</protein>
<dbReference type="EMBL" id="CM037152">
    <property type="protein sequence ID" value="KAH7833172.1"/>
    <property type="molecule type" value="Genomic_DNA"/>
</dbReference>
<dbReference type="Proteomes" id="UP000828048">
    <property type="component" value="Chromosome 2"/>
</dbReference>
<reference evidence="1 2" key="1">
    <citation type="journal article" date="2021" name="Hortic Res">
        <title>High-quality reference genome and annotation aids understanding of berry development for evergreen blueberry (Vaccinium darrowii).</title>
        <authorList>
            <person name="Yu J."/>
            <person name="Hulse-Kemp A.M."/>
            <person name="Babiker E."/>
            <person name="Staton M."/>
        </authorList>
    </citation>
    <scope>NUCLEOTIDE SEQUENCE [LARGE SCALE GENOMIC DNA]</scope>
    <source>
        <strain evidence="2">cv. NJ 8807/NJ 8810</strain>
        <tissue evidence="1">Young leaf</tissue>
    </source>
</reference>
<proteinExistence type="predicted"/>